<reference evidence="3 5" key="2">
    <citation type="submission" date="2018-11" db="EMBL/GenBank/DDBJ databases">
        <authorList>
            <consortium name="Pathogen Informatics"/>
        </authorList>
    </citation>
    <scope>NUCLEOTIDE SEQUENCE [LARGE SCALE GENOMIC DNA]</scope>
</reference>
<organism evidence="4 6">
    <name type="scientific">Dracunculus medinensis</name>
    <name type="common">Guinea worm</name>
    <dbReference type="NCBI Taxonomy" id="318479"/>
    <lineage>
        <taxon>Eukaryota</taxon>
        <taxon>Metazoa</taxon>
        <taxon>Ecdysozoa</taxon>
        <taxon>Nematoda</taxon>
        <taxon>Chromadorea</taxon>
        <taxon>Rhabditida</taxon>
        <taxon>Spirurina</taxon>
        <taxon>Dracunculoidea</taxon>
        <taxon>Dracunculidae</taxon>
        <taxon>Dracunculus</taxon>
    </lineage>
</organism>
<keyword evidence="1" id="KW-1133">Transmembrane helix</keyword>
<feature type="domain" description="Neurotransmitter-gated ion-channel ligand-binding" evidence="2">
    <location>
        <begin position="72"/>
        <end position="189"/>
    </location>
</feature>
<dbReference type="STRING" id="318479.A0A0N4UDN8"/>
<proteinExistence type="predicted"/>
<gene>
    <name evidence="3" type="ORF">DME_LOCUS562</name>
</gene>
<dbReference type="InterPro" id="IPR036734">
    <property type="entry name" value="Neur_chan_lig-bd_sf"/>
</dbReference>
<dbReference type="GO" id="GO:0016020">
    <property type="term" value="C:membrane"/>
    <property type="evidence" value="ECO:0007669"/>
    <property type="project" value="InterPro"/>
</dbReference>
<keyword evidence="1" id="KW-0812">Transmembrane</keyword>
<dbReference type="Proteomes" id="UP000038040">
    <property type="component" value="Unplaced"/>
</dbReference>
<dbReference type="Gene3D" id="2.70.170.10">
    <property type="entry name" value="Neurotransmitter-gated ion-channel ligand-binding domain"/>
    <property type="match status" value="1"/>
</dbReference>
<evidence type="ECO:0000313" key="3">
    <source>
        <dbReference type="EMBL" id="VDN50589.1"/>
    </source>
</evidence>
<evidence type="ECO:0000259" key="2">
    <source>
        <dbReference type="Pfam" id="PF02931"/>
    </source>
</evidence>
<evidence type="ECO:0000313" key="6">
    <source>
        <dbReference type="WBParaSite" id="DME_0000545601-mRNA-1"/>
    </source>
</evidence>
<dbReference type="Proteomes" id="UP000274756">
    <property type="component" value="Unassembled WGS sequence"/>
</dbReference>
<dbReference type="WBParaSite" id="DME_0000545601-mRNA-1">
    <property type="protein sequence ID" value="DME_0000545601-mRNA-1"/>
    <property type="gene ID" value="DME_0000545601"/>
</dbReference>
<keyword evidence="1" id="KW-0472">Membrane</keyword>
<dbReference type="OrthoDB" id="5975154at2759"/>
<dbReference type="Pfam" id="PF02931">
    <property type="entry name" value="Neur_chan_LBD"/>
    <property type="match status" value="1"/>
</dbReference>
<dbReference type="GO" id="GO:0005230">
    <property type="term" value="F:extracellular ligand-gated monoatomic ion channel activity"/>
    <property type="evidence" value="ECO:0007669"/>
    <property type="project" value="InterPro"/>
</dbReference>
<sequence length="193" mass="22704">MRNFGLEQCIRVILAWSAGLMCSFVDIIINITDIEELAHHKYQVLEDCLFYRLSEEAEKMQGKMNALMLLPPTIAAHEILDVDILAVSLKLLWMNEMWQEMNIIGFLSLSWKDRRMKWNIEEWKTNILKIRSFGQLWVPDINTDKFQMEAQAGDHLQYQNIVAKSNGNITARLEFRIIAHCDIDYRHFPDVNF</sequence>
<dbReference type="InterPro" id="IPR006202">
    <property type="entry name" value="Neur_chan_lig-bd"/>
</dbReference>
<evidence type="ECO:0000313" key="5">
    <source>
        <dbReference type="Proteomes" id="UP000274756"/>
    </source>
</evidence>
<evidence type="ECO:0000256" key="1">
    <source>
        <dbReference type="SAM" id="Phobius"/>
    </source>
</evidence>
<dbReference type="SUPFAM" id="SSF63712">
    <property type="entry name" value="Nicotinic receptor ligand binding domain-like"/>
    <property type="match status" value="1"/>
</dbReference>
<name>A0A0N4UDN8_DRAME</name>
<protein>
    <submittedName>
        <fullName evidence="6">Neur_chan_LBD domain-containing protein</fullName>
    </submittedName>
</protein>
<accession>A0A0N4UDN8</accession>
<dbReference type="AlphaFoldDB" id="A0A0N4UDN8"/>
<feature type="transmembrane region" description="Helical" evidence="1">
    <location>
        <begin position="12"/>
        <end position="31"/>
    </location>
</feature>
<reference evidence="6" key="1">
    <citation type="submission" date="2017-02" db="UniProtKB">
        <authorList>
            <consortium name="WormBaseParasite"/>
        </authorList>
    </citation>
    <scope>IDENTIFICATION</scope>
</reference>
<keyword evidence="5" id="KW-1185">Reference proteome</keyword>
<evidence type="ECO:0000313" key="4">
    <source>
        <dbReference type="Proteomes" id="UP000038040"/>
    </source>
</evidence>
<dbReference type="EMBL" id="UYYG01000005">
    <property type="protein sequence ID" value="VDN50589.1"/>
    <property type="molecule type" value="Genomic_DNA"/>
</dbReference>